<dbReference type="GO" id="GO:0006310">
    <property type="term" value="P:DNA recombination"/>
    <property type="evidence" value="ECO:0007669"/>
    <property type="project" value="UniProtKB-KW"/>
</dbReference>
<comment type="caution">
    <text evidence="9">The sequence shown here is derived from an EMBL/GenBank/DDBJ whole genome shotgun (WGS) entry which is preliminary data.</text>
</comment>
<evidence type="ECO:0000256" key="4">
    <source>
        <dbReference type="ARBA" id="ARBA00023125"/>
    </source>
</evidence>
<dbReference type="InterPro" id="IPR044068">
    <property type="entry name" value="CB"/>
</dbReference>
<evidence type="ECO:0000256" key="2">
    <source>
        <dbReference type="ARBA" id="ARBA00008857"/>
    </source>
</evidence>
<evidence type="ECO:0000256" key="5">
    <source>
        <dbReference type="ARBA" id="ARBA00023172"/>
    </source>
</evidence>
<accession>A0A226BZ53</accession>
<dbReference type="InterPro" id="IPR002104">
    <property type="entry name" value="Integrase_catalytic"/>
</dbReference>
<evidence type="ECO:0000313" key="9">
    <source>
        <dbReference type="EMBL" id="OWZ83387.1"/>
    </source>
</evidence>
<feature type="domain" description="Core-binding (CB)" evidence="8">
    <location>
        <begin position="12"/>
        <end position="92"/>
    </location>
</feature>
<dbReference type="PROSITE" id="PS51900">
    <property type="entry name" value="CB"/>
    <property type="match status" value="1"/>
</dbReference>
<dbReference type="GO" id="GO:0003677">
    <property type="term" value="F:DNA binding"/>
    <property type="evidence" value="ECO:0007669"/>
    <property type="project" value="UniProtKB-UniRule"/>
</dbReference>
<dbReference type="SUPFAM" id="SSF56349">
    <property type="entry name" value="DNA breaking-rejoining enzymes"/>
    <property type="match status" value="1"/>
</dbReference>
<name>A0A226BZ53_9FIRM</name>
<feature type="domain" description="Tyr recombinase" evidence="7">
    <location>
        <begin position="113"/>
        <end position="287"/>
    </location>
</feature>
<dbReference type="Gene3D" id="1.10.443.10">
    <property type="entry name" value="Intergrase catalytic core"/>
    <property type="match status" value="1"/>
</dbReference>
<evidence type="ECO:0000313" key="10">
    <source>
        <dbReference type="Proteomes" id="UP000214588"/>
    </source>
</evidence>
<dbReference type="InterPro" id="IPR050090">
    <property type="entry name" value="Tyrosine_recombinase_XerCD"/>
</dbReference>
<dbReference type="Proteomes" id="UP000214588">
    <property type="component" value="Unassembled WGS sequence"/>
</dbReference>
<comment type="similarity">
    <text evidence="2">Belongs to the 'phage' integrase family.</text>
</comment>
<evidence type="ECO:0000259" key="7">
    <source>
        <dbReference type="PROSITE" id="PS51898"/>
    </source>
</evidence>
<evidence type="ECO:0000256" key="1">
    <source>
        <dbReference type="ARBA" id="ARBA00003283"/>
    </source>
</evidence>
<gene>
    <name evidence="9" type="ORF">CDO51_08780</name>
</gene>
<protein>
    <submittedName>
        <fullName evidence="9">Integrase</fullName>
    </submittedName>
</protein>
<dbReference type="Gene3D" id="1.10.150.130">
    <property type="match status" value="1"/>
</dbReference>
<dbReference type="AlphaFoldDB" id="A0A226BZ53"/>
<keyword evidence="5" id="KW-0233">DNA recombination</keyword>
<proteinExistence type="inferred from homology"/>
<dbReference type="Pfam" id="PF00589">
    <property type="entry name" value="Phage_integrase"/>
    <property type="match status" value="1"/>
</dbReference>
<dbReference type="Pfam" id="PF02899">
    <property type="entry name" value="Phage_int_SAM_1"/>
    <property type="match status" value="1"/>
</dbReference>
<dbReference type="EMBL" id="NIQC01000019">
    <property type="protein sequence ID" value="OWZ83387.1"/>
    <property type="molecule type" value="Genomic_DNA"/>
</dbReference>
<evidence type="ECO:0000256" key="3">
    <source>
        <dbReference type="ARBA" id="ARBA00022908"/>
    </source>
</evidence>
<organism evidence="9 10">
    <name type="scientific">Natranaerobius trueperi</name>
    <dbReference type="NCBI Taxonomy" id="759412"/>
    <lineage>
        <taxon>Bacteria</taxon>
        <taxon>Bacillati</taxon>
        <taxon>Bacillota</taxon>
        <taxon>Clostridia</taxon>
        <taxon>Natranaerobiales</taxon>
        <taxon>Natranaerobiaceae</taxon>
        <taxon>Natranaerobius</taxon>
    </lineage>
</organism>
<dbReference type="InterPro" id="IPR011010">
    <property type="entry name" value="DNA_brk_join_enz"/>
</dbReference>
<comment type="function">
    <text evidence="1">Site-specific tyrosine recombinase, which acts by catalyzing the cutting and rejoining of the recombining DNA molecules.</text>
</comment>
<evidence type="ECO:0000259" key="8">
    <source>
        <dbReference type="PROSITE" id="PS51900"/>
    </source>
</evidence>
<dbReference type="InterPro" id="IPR004107">
    <property type="entry name" value="Integrase_SAM-like_N"/>
</dbReference>
<keyword evidence="4 6" id="KW-0238">DNA-binding</keyword>
<dbReference type="PANTHER" id="PTHR30349">
    <property type="entry name" value="PHAGE INTEGRASE-RELATED"/>
    <property type="match status" value="1"/>
</dbReference>
<reference evidence="9 10" key="1">
    <citation type="submission" date="2017-06" db="EMBL/GenBank/DDBJ databases">
        <title>Draft Genome Sequence of Natranaerobius trueperi halophilic, alkalithermophilic bacteria from soda lakes.</title>
        <authorList>
            <person name="Zhao B."/>
        </authorList>
    </citation>
    <scope>NUCLEOTIDE SEQUENCE [LARGE SCALE GENOMIC DNA]</scope>
    <source>
        <strain evidence="9 10">DSM 18760</strain>
    </source>
</reference>
<dbReference type="GO" id="GO:0015074">
    <property type="term" value="P:DNA integration"/>
    <property type="evidence" value="ECO:0007669"/>
    <property type="project" value="UniProtKB-KW"/>
</dbReference>
<dbReference type="PANTHER" id="PTHR30349:SF41">
    <property type="entry name" value="INTEGRASE_RECOMBINASE PROTEIN MJ0367-RELATED"/>
    <property type="match status" value="1"/>
</dbReference>
<dbReference type="OrthoDB" id="9771888at2"/>
<dbReference type="PROSITE" id="PS51898">
    <property type="entry name" value="TYR_RECOMBINASE"/>
    <property type="match status" value="1"/>
</dbReference>
<dbReference type="InterPro" id="IPR010998">
    <property type="entry name" value="Integrase_recombinase_N"/>
</dbReference>
<dbReference type="InterPro" id="IPR013762">
    <property type="entry name" value="Integrase-like_cat_sf"/>
</dbReference>
<keyword evidence="3" id="KW-0229">DNA integration</keyword>
<evidence type="ECO:0000256" key="6">
    <source>
        <dbReference type="PROSITE-ProRule" id="PRU01248"/>
    </source>
</evidence>
<keyword evidence="10" id="KW-1185">Reference proteome</keyword>
<sequence>MTNLQISKTLDPMNREVIEDYLLDLNEKGKSSKTIETYKKVLEKLLLFCDKPVKDVIPKDVFEFLHMNYGEKKATTYCRNYWIIKSFTTFCQVEGYTDRVLIKKRWRYKVPESLPKSLTKNEQAQLKIKAEELSVRDRAIKELLKSSGCRRKELLNLNIEDVDLEDRVANVIGKGNKPREVEFSEECSFLLKKYLKTRQDDNPALFISRLGRRLSESRLYKIIKQLGESAGFKDRITPHIFRHTYATNEYSKGNQLSKIGRKMGHANLRATTIYAHIPTDELSSDYNKKMGGI</sequence>
<dbReference type="RefSeq" id="WP_089023906.1">
    <property type="nucleotide sequence ID" value="NZ_NIQC01000019.1"/>
</dbReference>